<feature type="domain" description="NnrU" evidence="6">
    <location>
        <begin position="3"/>
        <end position="188"/>
    </location>
</feature>
<feature type="transmembrane region" description="Helical" evidence="5">
    <location>
        <begin position="36"/>
        <end position="59"/>
    </location>
</feature>
<evidence type="ECO:0000256" key="2">
    <source>
        <dbReference type="ARBA" id="ARBA00022692"/>
    </source>
</evidence>
<feature type="transmembrane region" description="Helical" evidence="5">
    <location>
        <begin position="113"/>
        <end position="141"/>
    </location>
</feature>
<evidence type="ECO:0000256" key="5">
    <source>
        <dbReference type="SAM" id="Phobius"/>
    </source>
</evidence>
<keyword evidence="4 5" id="KW-0472">Membrane</keyword>
<dbReference type="Pfam" id="PF07298">
    <property type="entry name" value="NnrU"/>
    <property type="match status" value="1"/>
</dbReference>
<dbReference type="RefSeq" id="WP_090329638.1">
    <property type="nucleotide sequence ID" value="NZ_FNSL01000001.1"/>
</dbReference>
<evidence type="ECO:0000256" key="4">
    <source>
        <dbReference type="ARBA" id="ARBA00023136"/>
    </source>
</evidence>
<evidence type="ECO:0000259" key="6">
    <source>
        <dbReference type="Pfam" id="PF07298"/>
    </source>
</evidence>
<feature type="transmembrane region" description="Helical" evidence="5">
    <location>
        <begin position="162"/>
        <end position="184"/>
    </location>
</feature>
<comment type="subcellular location">
    <subcellularLocation>
        <location evidence="1">Membrane</location>
        <topology evidence="1">Multi-pass membrane protein</topology>
    </subcellularLocation>
</comment>
<name>A0A1H4MXM6_9HYPH</name>
<accession>A0A1H4MXM6</accession>
<dbReference type="GO" id="GO:0016020">
    <property type="term" value="C:membrane"/>
    <property type="evidence" value="ECO:0007669"/>
    <property type="project" value="UniProtKB-SubCell"/>
</dbReference>
<feature type="transmembrane region" description="Helical" evidence="5">
    <location>
        <begin position="71"/>
        <end position="93"/>
    </location>
</feature>
<evidence type="ECO:0000313" key="8">
    <source>
        <dbReference type="Proteomes" id="UP000199064"/>
    </source>
</evidence>
<keyword evidence="8" id="KW-1185">Reference proteome</keyword>
<keyword evidence="3 5" id="KW-1133">Transmembrane helix</keyword>
<evidence type="ECO:0000256" key="1">
    <source>
        <dbReference type="ARBA" id="ARBA00004141"/>
    </source>
</evidence>
<reference evidence="8" key="1">
    <citation type="submission" date="2016-10" db="EMBL/GenBank/DDBJ databases">
        <authorList>
            <person name="Varghese N."/>
            <person name="Submissions S."/>
        </authorList>
    </citation>
    <scope>NUCLEOTIDE SEQUENCE [LARGE SCALE GENOMIC DNA]</scope>
    <source>
        <strain evidence="8">ES.061</strain>
    </source>
</reference>
<evidence type="ECO:0000256" key="3">
    <source>
        <dbReference type="ARBA" id="ARBA00022989"/>
    </source>
</evidence>
<dbReference type="InterPro" id="IPR009915">
    <property type="entry name" value="NnrU_dom"/>
</dbReference>
<protein>
    <submittedName>
        <fullName evidence="7">Uncharacterized membrane protein</fullName>
    </submittedName>
</protein>
<gene>
    <name evidence="7" type="ORF">SAMN05216452_3511</name>
</gene>
<dbReference type="EMBL" id="FNSL01000001">
    <property type="protein sequence ID" value="SEB87524.1"/>
    <property type="molecule type" value="Genomic_DNA"/>
</dbReference>
<dbReference type="AlphaFoldDB" id="A0A1H4MXM6"/>
<organism evidence="7 8">
    <name type="scientific">Nitratireductor aquibiodomus</name>
    <dbReference type="NCBI Taxonomy" id="204799"/>
    <lineage>
        <taxon>Bacteria</taxon>
        <taxon>Pseudomonadati</taxon>
        <taxon>Pseudomonadota</taxon>
        <taxon>Alphaproteobacteria</taxon>
        <taxon>Hyphomicrobiales</taxon>
        <taxon>Phyllobacteriaceae</taxon>
        <taxon>Nitratireductor</taxon>
    </lineage>
</organism>
<sequence length="189" mass="19988">MSVLVTGLVLFLAVHSLRIVAPGFRAQMMASNGERAWLLTYTGVSLVGLVLIVWGYGLARMDPSPVYAPPLSLRHLALVLLLPVFPLLIAAYVPSRICMTVGHPMLLATVLWGLAHLMANGTLADVALFGGFAVWAAIDWISAANQPGKGKVRQPVGWTGDAIAVLGGLAIYGVFVAGLHQWLIGVSPV</sequence>
<evidence type="ECO:0000313" key="7">
    <source>
        <dbReference type="EMBL" id="SEB87524.1"/>
    </source>
</evidence>
<keyword evidence="2 5" id="KW-0812">Transmembrane</keyword>
<dbReference type="Proteomes" id="UP000199064">
    <property type="component" value="Unassembled WGS sequence"/>
</dbReference>
<proteinExistence type="predicted"/>